<keyword evidence="3" id="KW-0732">Signal</keyword>
<sequence length="633" mass="70295">MVANIAVLLLGGAAACVQAAAYPSHAPLFDYERRHLTPSHVSRWSPENRALFRFDSDEDFQKRDLRQRKGECKVFPGDKDWPSDKEWEKFNKQVDGALIPTVPLAAPCYKNWGVYDQAKCAEITARFTDPYLHTADPASGMWPTYQGRTCLAHDSPNDNCTLGGYPSYAVKITNVAQIQTSINFARNKNLRLVIKNTGHDFLGKSLGAGSLSLWTHALKDLDFIESYKSDSGYRGPAIKVGAGVIFRELYDFAHEKGVIVAGGICETVGYAGGYFALGGHTPMSGYYGMAADSIEAIQLVTADGKFITASSKQNAELFWALRGGGGSTFGVVTSVITRAHPKMPVVTTTLFFGVGGDVTNDIFWQGIKAYFEQFPLWAENRAYTFFVVGPGFFDPTQLSFALVPFWAPGHTIESSNKLLQPWLDRLAELGIQVTPNVTRFDSFKEAHAASWPGITVGSVGLNNNRLFPKSIWEDAGKFERFMGVLRRHVDEGRSIVGYFQAPRNRLNVDNAVSSAWRHANAFLLSGAPIEGGENATQAQLQAAAKNNIEYMEPWRELSRPRDFGGSYGNEGDVVEPKWQEEFYGIQYERLLRVKGKWDPKDVFYATTAVGSERWEVRDGDWGTQTQMGRLCRI</sequence>
<accession>A0A6A6V813</accession>
<evidence type="ECO:0000313" key="5">
    <source>
        <dbReference type="EMBL" id="KAF2746026.1"/>
    </source>
</evidence>
<dbReference type="EMBL" id="MU006579">
    <property type="protein sequence ID" value="KAF2746026.1"/>
    <property type="molecule type" value="Genomic_DNA"/>
</dbReference>
<proteinExistence type="inferred from homology"/>
<dbReference type="GO" id="GO:0071949">
    <property type="term" value="F:FAD binding"/>
    <property type="evidence" value="ECO:0007669"/>
    <property type="project" value="InterPro"/>
</dbReference>
<keyword evidence="6" id="KW-1185">Reference proteome</keyword>
<evidence type="ECO:0000256" key="3">
    <source>
        <dbReference type="SAM" id="SignalP"/>
    </source>
</evidence>
<dbReference type="InterPro" id="IPR016166">
    <property type="entry name" value="FAD-bd_PCMH"/>
</dbReference>
<gene>
    <name evidence="5" type="ORF">M011DRAFT_446014</name>
</gene>
<dbReference type="Pfam" id="PF08031">
    <property type="entry name" value="BBE"/>
    <property type="match status" value="1"/>
</dbReference>
<evidence type="ECO:0000259" key="4">
    <source>
        <dbReference type="PROSITE" id="PS51387"/>
    </source>
</evidence>
<dbReference type="InterPro" id="IPR006094">
    <property type="entry name" value="Oxid_FAD_bind_N"/>
</dbReference>
<dbReference type="Proteomes" id="UP000799440">
    <property type="component" value="Unassembled WGS sequence"/>
</dbReference>
<dbReference type="OrthoDB" id="9983560at2759"/>
<feature type="signal peptide" evidence="3">
    <location>
        <begin position="1"/>
        <end position="19"/>
    </location>
</feature>
<name>A0A6A6V813_9PLEO</name>
<evidence type="ECO:0000256" key="1">
    <source>
        <dbReference type="ARBA" id="ARBA00005466"/>
    </source>
</evidence>
<dbReference type="GO" id="GO:0016491">
    <property type="term" value="F:oxidoreductase activity"/>
    <property type="evidence" value="ECO:0007669"/>
    <property type="project" value="UniProtKB-KW"/>
</dbReference>
<keyword evidence="2" id="KW-0560">Oxidoreductase</keyword>
<dbReference type="Pfam" id="PF01565">
    <property type="entry name" value="FAD_binding_4"/>
    <property type="match status" value="1"/>
</dbReference>
<dbReference type="PANTHER" id="PTHR13878">
    <property type="entry name" value="GULONOLACTONE OXIDASE"/>
    <property type="match status" value="1"/>
</dbReference>
<feature type="chain" id="PRO_5025670291" evidence="3">
    <location>
        <begin position="20"/>
        <end position="633"/>
    </location>
</feature>
<dbReference type="InterPro" id="IPR012951">
    <property type="entry name" value="BBE"/>
</dbReference>
<dbReference type="InterPro" id="IPR050432">
    <property type="entry name" value="FAD-linked_Oxidoreductases_BP"/>
</dbReference>
<dbReference type="PANTHER" id="PTHR13878:SF91">
    <property type="entry name" value="FAD BINDING DOMAIN PROTEIN (AFU_ORTHOLOGUE AFUA_6G12070)-RELATED"/>
    <property type="match status" value="1"/>
</dbReference>
<reference evidence="5" key="1">
    <citation type="journal article" date="2020" name="Stud. Mycol.">
        <title>101 Dothideomycetes genomes: a test case for predicting lifestyles and emergence of pathogens.</title>
        <authorList>
            <person name="Haridas S."/>
            <person name="Albert R."/>
            <person name="Binder M."/>
            <person name="Bloem J."/>
            <person name="Labutti K."/>
            <person name="Salamov A."/>
            <person name="Andreopoulos B."/>
            <person name="Baker S."/>
            <person name="Barry K."/>
            <person name="Bills G."/>
            <person name="Bluhm B."/>
            <person name="Cannon C."/>
            <person name="Castanera R."/>
            <person name="Culley D."/>
            <person name="Daum C."/>
            <person name="Ezra D."/>
            <person name="Gonzalez J."/>
            <person name="Henrissat B."/>
            <person name="Kuo A."/>
            <person name="Liang C."/>
            <person name="Lipzen A."/>
            <person name="Lutzoni F."/>
            <person name="Magnuson J."/>
            <person name="Mondo S."/>
            <person name="Nolan M."/>
            <person name="Ohm R."/>
            <person name="Pangilinan J."/>
            <person name="Park H.-J."/>
            <person name="Ramirez L."/>
            <person name="Alfaro M."/>
            <person name="Sun H."/>
            <person name="Tritt A."/>
            <person name="Yoshinaga Y."/>
            <person name="Zwiers L.-H."/>
            <person name="Turgeon B."/>
            <person name="Goodwin S."/>
            <person name="Spatafora J."/>
            <person name="Crous P."/>
            <person name="Grigoriev I."/>
        </authorList>
    </citation>
    <scope>NUCLEOTIDE SEQUENCE</scope>
    <source>
        <strain evidence="5">CBS 119925</strain>
    </source>
</reference>
<evidence type="ECO:0000256" key="2">
    <source>
        <dbReference type="ARBA" id="ARBA00023002"/>
    </source>
</evidence>
<dbReference type="SUPFAM" id="SSF56176">
    <property type="entry name" value="FAD-binding/transporter-associated domain-like"/>
    <property type="match status" value="1"/>
</dbReference>
<protein>
    <submittedName>
        <fullName evidence="5">Isoamyl alcohol oxidase-like protein</fullName>
    </submittedName>
</protein>
<dbReference type="InterPro" id="IPR016169">
    <property type="entry name" value="FAD-bd_PCMH_sub2"/>
</dbReference>
<dbReference type="InterPro" id="IPR036318">
    <property type="entry name" value="FAD-bd_PCMH-like_sf"/>
</dbReference>
<feature type="domain" description="FAD-binding PCMH-type" evidence="4">
    <location>
        <begin position="162"/>
        <end position="342"/>
    </location>
</feature>
<evidence type="ECO:0000313" key="6">
    <source>
        <dbReference type="Proteomes" id="UP000799440"/>
    </source>
</evidence>
<dbReference type="AlphaFoldDB" id="A0A6A6V813"/>
<organism evidence="5 6">
    <name type="scientific">Sporormia fimetaria CBS 119925</name>
    <dbReference type="NCBI Taxonomy" id="1340428"/>
    <lineage>
        <taxon>Eukaryota</taxon>
        <taxon>Fungi</taxon>
        <taxon>Dikarya</taxon>
        <taxon>Ascomycota</taxon>
        <taxon>Pezizomycotina</taxon>
        <taxon>Dothideomycetes</taxon>
        <taxon>Pleosporomycetidae</taxon>
        <taxon>Pleosporales</taxon>
        <taxon>Sporormiaceae</taxon>
        <taxon>Sporormia</taxon>
    </lineage>
</organism>
<comment type="similarity">
    <text evidence="1">Belongs to the oxygen-dependent FAD-linked oxidoreductase family.</text>
</comment>
<dbReference type="Gene3D" id="3.30.465.10">
    <property type="match status" value="2"/>
</dbReference>
<dbReference type="PROSITE" id="PS51387">
    <property type="entry name" value="FAD_PCMH"/>
    <property type="match status" value="1"/>
</dbReference>